<name>A0A1V1P5Y5_9BACT</name>
<organism evidence="2 3">
    <name type="scientific">Candidatus Magnetoglobus multicellularis str. Araruama</name>
    <dbReference type="NCBI Taxonomy" id="890399"/>
    <lineage>
        <taxon>Bacteria</taxon>
        <taxon>Pseudomonadati</taxon>
        <taxon>Thermodesulfobacteriota</taxon>
        <taxon>Desulfobacteria</taxon>
        <taxon>Desulfobacterales</taxon>
        <taxon>Desulfobacteraceae</taxon>
        <taxon>Candidatus Magnetoglobus</taxon>
    </lineage>
</organism>
<evidence type="ECO:0000259" key="1">
    <source>
        <dbReference type="Pfam" id="PF12770"/>
    </source>
</evidence>
<dbReference type="EMBL" id="ATBP01000461">
    <property type="protein sequence ID" value="ETR70230.1"/>
    <property type="molecule type" value="Genomic_DNA"/>
</dbReference>
<dbReference type="Proteomes" id="UP000189670">
    <property type="component" value="Unassembled WGS sequence"/>
</dbReference>
<gene>
    <name evidence="2" type="ORF">OMM_08961</name>
</gene>
<evidence type="ECO:0000313" key="2">
    <source>
        <dbReference type="EMBL" id="ETR70230.1"/>
    </source>
</evidence>
<dbReference type="AlphaFoldDB" id="A0A1V1P5Y5"/>
<comment type="caution">
    <text evidence="2">The sequence shown here is derived from an EMBL/GenBank/DDBJ whole genome shotgun (WGS) entry which is preliminary data.</text>
</comment>
<accession>A0A1V1P5Y5</accession>
<dbReference type="InterPro" id="IPR024983">
    <property type="entry name" value="CHAT_dom"/>
</dbReference>
<feature type="domain" description="CHAT" evidence="1">
    <location>
        <begin position="6"/>
        <end position="167"/>
    </location>
</feature>
<proteinExistence type="predicted"/>
<dbReference type="Pfam" id="PF12770">
    <property type="entry name" value="CHAT"/>
    <property type="match status" value="1"/>
</dbReference>
<evidence type="ECO:0000313" key="3">
    <source>
        <dbReference type="Proteomes" id="UP000189670"/>
    </source>
</evidence>
<sequence length="169" mass="19194">MYKTRKIYKNENYTVDNFKKELNEAHYSIVHLATHGYFGGTPQETFILAYDKKLTMNQLEKIISLSTIKQNYVDLLILSACQTAKGNERAAFGLAGVALKAGVKSAVATLWTVDDKATSVIINNFYEQINKNSVSKAKALQFAQNKYMDDYLLRHPSFWAPFLLIGNWL</sequence>
<protein>
    <recommendedName>
        <fullName evidence="1">CHAT domain-containing protein</fullName>
    </recommendedName>
</protein>
<reference evidence="3" key="1">
    <citation type="submission" date="2012-11" db="EMBL/GenBank/DDBJ databases">
        <authorList>
            <person name="Lucero-Rivera Y.E."/>
            <person name="Tovar-Ramirez D."/>
        </authorList>
    </citation>
    <scope>NUCLEOTIDE SEQUENCE [LARGE SCALE GENOMIC DNA]</scope>
    <source>
        <strain evidence="3">Araruama</strain>
    </source>
</reference>